<dbReference type="PRINTS" id="PR01806">
    <property type="entry name" value="VIRFACTRMVIN"/>
</dbReference>
<dbReference type="PIRSF" id="PIRSF002869">
    <property type="entry name" value="MviN"/>
    <property type="match status" value="1"/>
</dbReference>
<feature type="transmembrane region" description="Helical" evidence="10">
    <location>
        <begin position="47"/>
        <end position="67"/>
    </location>
</feature>
<dbReference type="InterPro" id="IPR051050">
    <property type="entry name" value="Lipid_II_flippase_MurJ/MviN"/>
</dbReference>
<dbReference type="GO" id="GO:0008360">
    <property type="term" value="P:regulation of cell shape"/>
    <property type="evidence" value="ECO:0007669"/>
    <property type="project" value="UniProtKB-UniRule"/>
</dbReference>
<dbReference type="KEGG" id="paqt:E8L99_21395"/>
<gene>
    <name evidence="10 12" type="primary">murJ</name>
    <name evidence="12" type="ORF">E8L99_21395</name>
</gene>
<comment type="function">
    <text evidence="8 10 11">Involved in peptidoglycan biosynthesis. Transports lipid-linked peptidoglycan precursors from the inner to the outer leaflet of the cytoplasmic membrane.</text>
</comment>
<feature type="transmembrane region" description="Helical" evidence="10">
    <location>
        <begin position="88"/>
        <end position="112"/>
    </location>
</feature>
<dbReference type="Proteomes" id="UP000298588">
    <property type="component" value="Chromosome"/>
</dbReference>
<feature type="transmembrane region" description="Helical" evidence="10">
    <location>
        <begin position="379"/>
        <end position="399"/>
    </location>
</feature>
<feature type="transmembrane region" description="Helical" evidence="10">
    <location>
        <begin position="270"/>
        <end position="286"/>
    </location>
</feature>
<keyword evidence="5 10" id="KW-0573">Peptidoglycan synthesis</keyword>
<dbReference type="CDD" id="cd13123">
    <property type="entry name" value="MATE_MurJ_like"/>
    <property type="match status" value="1"/>
</dbReference>
<feature type="transmembrane region" description="Helical" evidence="10">
    <location>
        <begin position="347"/>
        <end position="367"/>
    </location>
</feature>
<evidence type="ECO:0000256" key="7">
    <source>
        <dbReference type="ARBA" id="ARBA00023136"/>
    </source>
</evidence>
<feature type="transmembrane region" description="Helical" evidence="10">
    <location>
        <begin position="479"/>
        <end position="499"/>
    </location>
</feature>
<evidence type="ECO:0000256" key="10">
    <source>
        <dbReference type="HAMAP-Rule" id="MF_02078"/>
    </source>
</evidence>
<organism evidence="12 13">
    <name type="scientific">Phreatobacter aquaticus</name>
    <dbReference type="NCBI Taxonomy" id="2570229"/>
    <lineage>
        <taxon>Bacteria</taxon>
        <taxon>Pseudomonadati</taxon>
        <taxon>Pseudomonadota</taxon>
        <taxon>Alphaproteobacteria</taxon>
        <taxon>Hyphomicrobiales</taxon>
        <taxon>Phreatobacteraceae</taxon>
        <taxon>Phreatobacter</taxon>
    </lineage>
</organism>
<evidence type="ECO:0000256" key="2">
    <source>
        <dbReference type="ARBA" id="ARBA00022475"/>
    </source>
</evidence>
<evidence type="ECO:0000313" key="13">
    <source>
        <dbReference type="Proteomes" id="UP000298588"/>
    </source>
</evidence>
<dbReference type="RefSeq" id="WP_137101457.1">
    <property type="nucleotide sequence ID" value="NZ_CP039865.1"/>
</dbReference>
<dbReference type="Pfam" id="PF03023">
    <property type="entry name" value="MurJ"/>
    <property type="match status" value="1"/>
</dbReference>
<evidence type="ECO:0000256" key="1">
    <source>
        <dbReference type="ARBA" id="ARBA00004651"/>
    </source>
</evidence>
<evidence type="ECO:0000256" key="4">
    <source>
        <dbReference type="ARBA" id="ARBA00022960"/>
    </source>
</evidence>
<evidence type="ECO:0000256" key="11">
    <source>
        <dbReference type="PIRNR" id="PIRNR002869"/>
    </source>
</evidence>
<name>A0A4D7QRL3_9HYPH</name>
<dbReference type="EMBL" id="CP039865">
    <property type="protein sequence ID" value="QCK88129.1"/>
    <property type="molecule type" value="Genomic_DNA"/>
</dbReference>
<keyword evidence="13" id="KW-1185">Reference proteome</keyword>
<evidence type="ECO:0000256" key="5">
    <source>
        <dbReference type="ARBA" id="ARBA00022984"/>
    </source>
</evidence>
<keyword evidence="10" id="KW-0997">Cell inner membrane</keyword>
<dbReference type="InterPro" id="IPR004268">
    <property type="entry name" value="MurJ"/>
</dbReference>
<dbReference type="GO" id="GO:0071555">
    <property type="term" value="P:cell wall organization"/>
    <property type="evidence" value="ECO:0007669"/>
    <property type="project" value="UniProtKB-UniRule"/>
</dbReference>
<dbReference type="GO" id="GO:0015648">
    <property type="term" value="F:lipid-linked peptidoglycan transporter activity"/>
    <property type="evidence" value="ECO:0007669"/>
    <property type="project" value="UniProtKB-UniRule"/>
</dbReference>
<comment type="pathway">
    <text evidence="10">Cell wall biogenesis; peptidoglycan biosynthesis.</text>
</comment>
<keyword evidence="10 11" id="KW-0813">Transport</keyword>
<sequence>MIRNIFSVSALTLISRMVGFIRDLMLANVLGAGIISDAFNVAFRIPNHFRAIFAEGAFNAAFVPAFAKVAAKRGQDAALVFADRIFAYLLLAQLVLLGLALVFMPFVVNLLAPGFGGSGPRFQLAVELTRITFPYLAFVSLVVLIGGVLNAVGRFAAAAATAILLNMATILTLLAAGSFPTAGHAAAWGVLISGLLQFLLVAGDALRANVMLEFRLPKITPEVKQFWRTFVPAAAGSSGSQIAVFADTIIASYLVAGSITWLYFADRMNQLPIGVIAVAVGTVLLSEMSRRIAAGDEAGARYAQLRAIELTLVFTLPAVAAFMILPGTLMKSLFMHGAFTADDARQAAAALAAYAFGLTALVLLRSFTVTFNARGDTKTPVIAMFAAIIVNVGLKFALVGPLGHVGLAMATGVGAWINIGLLGWFAKRRGLMGLDERANRVLPRLAIAFGALVVVLFAASYGLGLVITGESANAERLKLVILMALGGVTYGGALIALFGREFLPELKRLRRGVQG</sequence>
<comment type="subcellular location">
    <subcellularLocation>
        <location evidence="10">Cell inner membrane</location>
        <topology evidence="10">Multi-pass membrane protein</topology>
    </subcellularLocation>
    <subcellularLocation>
        <location evidence="1">Cell membrane</location>
        <topology evidence="1">Multi-pass membrane protein</topology>
    </subcellularLocation>
</comment>
<evidence type="ECO:0000313" key="12">
    <source>
        <dbReference type="EMBL" id="QCK88129.1"/>
    </source>
</evidence>
<feature type="transmembrane region" description="Helical" evidence="10">
    <location>
        <begin position="405"/>
        <end position="425"/>
    </location>
</feature>
<keyword evidence="4 10" id="KW-0133">Cell shape</keyword>
<dbReference type="HAMAP" id="MF_02078">
    <property type="entry name" value="MurJ_MviN"/>
    <property type="match status" value="1"/>
</dbReference>
<feature type="transmembrane region" description="Helical" evidence="10">
    <location>
        <begin position="132"/>
        <end position="152"/>
    </location>
</feature>
<feature type="transmembrane region" description="Helical" evidence="10">
    <location>
        <begin position="242"/>
        <end position="264"/>
    </location>
</feature>
<dbReference type="GO" id="GO:0005886">
    <property type="term" value="C:plasma membrane"/>
    <property type="evidence" value="ECO:0007669"/>
    <property type="project" value="UniProtKB-SubCell"/>
</dbReference>
<keyword evidence="3 10" id="KW-0812">Transmembrane</keyword>
<feature type="transmembrane region" description="Helical" evidence="10">
    <location>
        <begin position="159"/>
        <end position="179"/>
    </location>
</feature>
<dbReference type="GO" id="GO:0009252">
    <property type="term" value="P:peptidoglycan biosynthetic process"/>
    <property type="evidence" value="ECO:0007669"/>
    <property type="project" value="UniProtKB-UniRule"/>
</dbReference>
<comment type="similarity">
    <text evidence="9 10 11">Belongs to the MurJ/MviN family.</text>
</comment>
<evidence type="ECO:0000256" key="3">
    <source>
        <dbReference type="ARBA" id="ARBA00022692"/>
    </source>
</evidence>
<dbReference type="NCBIfam" id="TIGR01695">
    <property type="entry name" value="murJ_mviN"/>
    <property type="match status" value="1"/>
</dbReference>
<reference evidence="12 13" key="1">
    <citation type="submission" date="2019-04" db="EMBL/GenBank/DDBJ databases">
        <title>Phreatobacter aquaticus sp. nov.</title>
        <authorList>
            <person name="Choi A."/>
            <person name="Baek K."/>
        </authorList>
    </citation>
    <scope>NUCLEOTIDE SEQUENCE [LARGE SCALE GENOMIC DNA]</scope>
    <source>
        <strain evidence="12 13">NMCR1094</strain>
    </source>
</reference>
<dbReference type="AlphaFoldDB" id="A0A4D7QRL3"/>
<dbReference type="OrthoDB" id="9816572at2"/>
<proteinExistence type="inferred from homology"/>
<dbReference type="PANTHER" id="PTHR47019:SF1">
    <property type="entry name" value="LIPID II FLIPPASE MURJ"/>
    <property type="match status" value="1"/>
</dbReference>
<feature type="transmembrane region" description="Helical" evidence="10">
    <location>
        <begin position="185"/>
        <end position="206"/>
    </location>
</feature>
<dbReference type="PANTHER" id="PTHR47019">
    <property type="entry name" value="LIPID II FLIPPASE MURJ"/>
    <property type="match status" value="1"/>
</dbReference>
<feature type="transmembrane region" description="Helical" evidence="10">
    <location>
        <begin position="307"/>
        <end position="327"/>
    </location>
</feature>
<keyword evidence="6 10" id="KW-1133">Transmembrane helix</keyword>
<evidence type="ECO:0000256" key="8">
    <source>
        <dbReference type="ARBA" id="ARBA00060041"/>
    </source>
</evidence>
<feature type="transmembrane region" description="Helical" evidence="10">
    <location>
        <begin position="445"/>
        <end position="467"/>
    </location>
</feature>
<evidence type="ECO:0000256" key="9">
    <source>
        <dbReference type="ARBA" id="ARBA00061532"/>
    </source>
</evidence>
<keyword evidence="10 11" id="KW-0961">Cell wall biogenesis/degradation</keyword>
<accession>A0A4D7QRL3</accession>
<dbReference type="UniPathway" id="UPA00219"/>
<dbReference type="GO" id="GO:0034204">
    <property type="term" value="P:lipid translocation"/>
    <property type="evidence" value="ECO:0007669"/>
    <property type="project" value="TreeGrafter"/>
</dbReference>
<keyword evidence="7 10" id="KW-0472">Membrane</keyword>
<keyword evidence="2 10" id="KW-1003">Cell membrane</keyword>
<protein>
    <recommendedName>
        <fullName evidence="10">Probable lipid II flippase MurJ</fullName>
    </recommendedName>
</protein>
<evidence type="ECO:0000256" key="6">
    <source>
        <dbReference type="ARBA" id="ARBA00022989"/>
    </source>
</evidence>